<dbReference type="AlphaFoldDB" id="A0AAW0FR32"/>
<evidence type="ECO:0000313" key="3">
    <source>
        <dbReference type="Proteomes" id="UP001385951"/>
    </source>
</evidence>
<comment type="caution">
    <text evidence="2">The sequence shown here is derived from an EMBL/GenBank/DDBJ whole genome shotgun (WGS) entry which is preliminary data.</text>
</comment>
<dbReference type="Proteomes" id="UP001385951">
    <property type="component" value="Unassembled WGS sequence"/>
</dbReference>
<sequence>MLRHLSRTFVLNPAHSSPMQFIEFPDLMSTTVNLPNSSYSVTTRPAKSITQFLAQVFETDITPELRPHAKRPKREVDPHGPLPSASAQDPNSANPKCQEYIPDRRFFD</sequence>
<name>A0AAW0FR32_9APHY</name>
<keyword evidence="3" id="KW-1185">Reference proteome</keyword>
<evidence type="ECO:0000256" key="1">
    <source>
        <dbReference type="SAM" id="MobiDB-lite"/>
    </source>
</evidence>
<feature type="compositionally biased region" description="Polar residues" evidence="1">
    <location>
        <begin position="85"/>
        <end position="95"/>
    </location>
</feature>
<reference evidence="2 3" key="1">
    <citation type="submission" date="2022-09" db="EMBL/GenBank/DDBJ databases">
        <authorList>
            <person name="Palmer J.M."/>
        </authorList>
    </citation>
    <scope>NUCLEOTIDE SEQUENCE [LARGE SCALE GENOMIC DNA]</scope>
    <source>
        <strain evidence="2 3">DSM 7382</strain>
    </source>
</reference>
<accession>A0AAW0FR32</accession>
<evidence type="ECO:0000313" key="2">
    <source>
        <dbReference type="EMBL" id="KAK7681737.1"/>
    </source>
</evidence>
<gene>
    <name evidence="2" type="ORF">QCA50_015084</name>
</gene>
<proteinExistence type="predicted"/>
<feature type="region of interest" description="Disordered" evidence="1">
    <location>
        <begin position="61"/>
        <end position="108"/>
    </location>
</feature>
<dbReference type="EMBL" id="JASBNA010000039">
    <property type="protein sequence ID" value="KAK7681737.1"/>
    <property type="molecule type" value="Genomic_DNA"/>
</dbReference>
<protein>
    <submittedName>
        <fullName evidence="2">Uncharacterized protein</fullName>
    </submittedName>
</protein>
<organism evidence="2 3">
    <name type="scientific">Cerrena zonata</name>
    <dbReference type="NCBI Taxonomy" id="2478898"/>
    <lineage>
        <taxon>Eukaryota</taxon>
        <taxon>Fungi</taxon>
        <taxon>Dikarya</taxon>
        <taxon>Basidiomycota</taxon>
        <taxon>Agaricomycotina</taxon>
        <taxon>Agaricomycetes</taxon>
        <taxon>Polyporales</taxon>
        <taxon>Cerrenaceae</taxon>
        <taxon>Cerrena</taxon>
    </lineage>
</organism>